<accession>A0ABR4KFH0</accession>
<dbReference type="InterPro" id="IPR051127">
    <property type="entry name" value="Fungal_SecMet_Regulators"/>
</dbReference>
<gene>
    <name evidence="6" type="ORF">BJY01DRAFT_245228</name>
</gene>
<protein>
    <submittedName>
        <fullName evidence="6">Fungal-specific transcription factor domain-containing protein</fullName>
    </submittedName>
</protein>
<evidence type="ECO:0000313" key="6">
    <source>
        <dbReference type="EMBL" id="KAL2851019.1"/>
    </source>
</evidence>
<organism evidence="6 7">
    <name type="scientific">Aspergillus pseudoustus</name>
    <dbReference type="NCBI Taxonomy" id="1810923"/>
    <lineage>
        <taxon>Eukaryota</taxon>
        <taxon>Fungi</taxon>
        <taxon>Dikarya</taxon>
        <taxon>Ascomycota</taxon>
        <taxon>Pezizomycotina</taxon>
        <taxon>Eurotiomycetes</taxon>
        <taxon>Eurotiomycetidae</taxon>
        <taxon>Eurotiales</taxon>
        <taxon>Aspergillaceae</taxon>
        <taxon>Aspergillus</taxon>
        <taxon>Aspergillus subgen. Nidulantes</taxon>
    </lineage>
</organism>
<evidence type="ECO:0000259" key="5">
    <source>
        <dbReference type="Pfam" id="PF04082"/>
    </source>
</evidence>
<evidence type="ECO:0000313" key="7">
    <source>
        <dbReference type="Proteomes" id="UP001610446"/>
    </source>
</evidence>
<evidence type="ECO:0000256" key="1">
    <source>
        <dbReference type="ARBA" id="ARBA00023015"/>
    </source>
</evidence>
<name>A0ABR4KFH0_9EURO</name>
<proteinExistence type="predicted"/>
<evidence type="ECO:0000256" key="2">
    <source>
        <dbReference type="ARBA" id="ARBA00023125"/>
    </source>
</evidence>
<dbReference type="EMBL" id="JBFXLU010000033">
    <property type="protein sequence ID" value="KAL2851019.1"/>
    <property type="molecule type" value="Genomic_DNA"/>
</dbReference>
<sequence length="323" mass="36887">MSIGLHINPEDNHTISPVEHEIRKRIWWGSFVLDRTLSMKFGRPPSIALLDALDMDLPPEVDDQYITNFNQFPRQPRDDPARITAHHISERPQSGYQYKNLNAGPTGLLLDRKYVITRRTIEVMVEWPPEYLTKASNLPGGIDLTRQRNVLYIRYVQLRLLVLRPSVLLLGKTGFQDRFLHAIATECARRCVSCARETIQIVLQRVGLFVEKDWNNESLAKSLDEGMEFCRSSSQQSRIAHRYMMLLERHIDQLHENLGRNGGGTIRRPGPNGNIVHQFDPVQDSFFYPGMDSGSGQSGFNPENVSMADVACIDDTHVDLHEV</sequence>
<dbReference type="Pfam" id="PF04082">
    <property type="entry name" value="Fungal_trans"/>
    <property type="match status" value="1"/>
</dbReference>
<feature type="domain" description="Xylanolytic transcriptional activator regulatory" evidence="5">
    <location>
        <begin position="2"/>
        <end position="77"/>
    </location>
</feature>
<comment type="caution">
    <text evidence="6">The sequence shown here is derived from an EMBL/GenBank/DDBJ whole genome shotgun (WGS) entry which is preliminary data.</text>
</comment>
<keyword evidence="4" id="KW-0539">Nucleus</keyword>
<keyword evidence="7" id="KW-1185">Reference proteome</keyword>
<dbReference type="InterPro" id="IPR007219">
    <property type="entry name" value="XnlR_reg_dom"/>
</dbReference>
<dbReference type="CDD" id="cd12148">
    <property type="entry name" value="fungal_TF_MHR"/>
    <property type="match status" value="1"/>
</dbReference>
<evidence type="ECO:0000256" key="4">
    <source>
        <dbReference type="ARBA" id="ARBA00023242"/>
    </source>
</evidence>
<dbReference type="PANTHER" id="PTHR47424:SF3">
    <property type="entry name" value="REGULATORY PROTEIN GAL4"/>
    <property type="match status" value="1"/>
</dbReference>
<evidence type="ECO:0000256" key="3">
    <source>
        <dbReference type="ARBA" id="ARBA00023163"/>
    </source>
</evidence>
<dbReference type="Proteomes" id="UP001610446">
    <property type="component" value="Unassembled WGS sequence"/>
</dbReference>
<reference evidence="6 7" key="1">
    <citation type="submission" date="2024-07" db="EMBL/GenBank/DDBJ databases">
        <title>Section-level genome sequencing and comparative genomics of Aspergillus sections Usti and Cavernicolus.</title>
        <authorList>
            <consortium name="Lawrence Berkeley National Laboratory"/>
            <person name="Nybo J.L."/>
            <person name="Vesth T.C."/>
            <person name="Theobald S."/>
            <person name="Frisvad J.C."/>
            <person name="Larsen T.O."/>
            <person name="Kjaerboelling I."/>
            <person name="Rothschild-Mancinelli K."/>
            <person name="Lyhne E.K."/>
            <person name="Kogle M.E."/>
            <person name="Barry K."/>
            <person name="Clum A."/>
            <person name="Na H."/>
            <person name="Ledsgaard L."/>
            <person name="Lin J."/>
            <person name="Lipzen A."/>
            <person name="Kuo A."/>
            <person name="Riley R."/>
            <person name="Mondo S."/>
            <person name="Labutti K."/>
            <person name="Haridas S."/>
            <person name="Pangalinan J."/>
            <person name="Salamov A.A."/>
            <person name="Simmons B.A."/>
            <person name="Magnuson J.K."/>
            <person name="Chen J."/>
            <person name="Drula E."/>
            <person name="Henrissat B."/>
            <person name="Wiebenga A."/>
            <person name="Lubbers R.J."/>
            <person name="Gomes A.C."/>
            <person name="Makela M.R."/>
            <person name="Stajich J."/>
            <person name="Grigoriev I.V."/>
            <person name="Mortensen U.H."/>
            <person name="De Vries R.P."/>
            <person name="Baker S.E."/>
            <person name="Andersen M.R."/>
        </authorList>
    </citation>
    <scope>NUCLEOTIDE SEQUENCE [LARGE SCALE GENOMIC DNA]</scope>
    <source>
        <strain evidence="6 7">CBS 123904</strain>
    </source>
</reference>
<dbReference type="PANTHER" id="PTHR47424">
    <property type="entry name" value="REGULATORY PROTEIN GAL4"/>
    <property type="match status" value="1"/>
</dbReference>
<keyword evidence="1" id="KW-0805">Transcription regulation</keyword>
<keyword evidence="3" id="KW-0804">Transcription</keyword>
<keyword evidence="2" id="KW-0238">DNA-binding</keyword>